<sequence>MEDVLLRLPGATFETSWRPIDRETPPASIKIRIRFRPDLSVKAEFRPDGSADFTIPLCSVRPKLLGDVHNGDHTVALVSLTRVVTEEVCRHSAELAHRMVKLTVQI</sequence>
<comment type="caution">
    <text evidence="1">The sequence shown here is derived from an EMBL/GenBank/DDBJ whole genome shotgun (WGS) entry which is preliminary data.</text>
</comment>
<gene>
    <name evidence="1" type="ORF">A3K06_00760</name>
</gene>
<dbReference type="EMBL" id="MFEG01000033">
    <property type="protein sequence ID" value="OGE75194.1"/>
    <property type="molecule type" value="Genomic_DNA"/>
</dbReference>
<accession>A0A1F5NC79</accession>
<protein>
    <submittedName>
        <fullName evidence="1">Uncharacterized protein</fullName>
    </submittedName>
</protein>
<proteinExistence type="predicted"/>
<dbReference type="Proteomes" id="UP000176547">
    <property type="component" value="Unassembled WGS sequence"/>
</dbReference>
<dbReference type="AlphaFoldDB" id="A0A1F5NC79"/>
<evidence type="ECO:0000313" key="2">
    <source>
        <dbReference type="Proteomes" id="UP000176547"/>
    </source>
</evidence>
<organism evidence="1 2">
    <name type="scientific">Candidatus Doudnabacteria bacterium RIFCSPHIGHO2_01_52_17</name>
    <dbReference type="NCBI Taxonomy" id="1817820"/>
    <lineage>
        <taxon>Bacteria</taxon>
        <taxon>Candidatus Doudnaibacteriota</taxon>
    </lineage>
</organism>
<reference evidence="1 2" key="1">
    <citation type="journal article" date="2016" name="Nat. Commun.">
        <title>Thousands of microbial genomes shed light on interconnected biogeochemical processes in an aquifer system.</title>
        <authorList>
            <person name="Anantharaman K."/>
            <person name="Brown C.T."/>
            <person name="Hug L.A."/>
            <person name="Sharon I."/>
            <person name="Castelle C.J."/>
            <person name="Probst A.J."/>
            <person name="Thomas B.C."/>
            <person name="Singh A."/>
            <person name="Wilkins M.J."/>
            <person name="Karaoz U."/>
            <person name="Brodie E.L."/>
            <person name="Williams K.H."/>
            <person name="Hubbard S.S."/>
            <person name="Banfield J.F."/>
        </authorList>
    </citation>
    <scope>NUCLEOTIDE SEQUENCE [LARGE SCALE GENOMIC DNA]</scope>
</reference>
<name>A0A1F5NC79_9BACT</name>
<evidence type="ECO:0000313" key="1">
    <source>
        <dbReference type="EMBL" id="OGE75194.1"/>
    </source>
</evidence>